<dbReference type="PROSITE" id="PS50004">
    <property type="entry name" value="C2"/>
    <property type="match status" value="3"/>
</dbReference>
<dbReference type="PANTHER" id="PTHR47264:SF3">
    <property type="entry name" value="SYNAPTOTAGMIN-5 ISOFORM X1"/>
    <property type="match status" value="1"/>
</dbReference>
<evidence type="ECO:0000256" key="3">
    <source>
        <dbReference type="ARBA" id="ARBA00023055"/>
    </source>
</evidence>
<keyword evidence="3" id="KW-0445">Lipid transport</keyword>
<dbReference type="eggNOG" id="KOG1012">
    <property type="taxonomic scope" value="Eukaryota"/>
</dbReference>
<dbReference type="Pfam" id="PF00168">
    <property type="entry name" value="C2"/>
    <property type="match status" value="3"/>
</dbReference>
<keyword evidence="4" id="KW-0446">Lipid-binding</keyword>
<dbReference type="PROSITE" id="PS51847">
    <property type="entry name" value="SMP"/>
    <property type="match status" value="1"/>
</dbReference>
<dbReference type="SMART" id="SM00239">
    <property type="entry name" value="C2"/>
    <property type="match status" value="3"/>
</dbReference>
<dbReference type="InterPro" id="IPR000008">
    <property type="entry name" value="C2_dom"/>
</dbReference>
<evidence type="ECO:0008006" key="11">
    <source>
        <dbReference type="Google" id="ProtNLM"/>
    </source>
</evidence>
<name>A0A0D3EJ69_9ORYZ</name>
<reference evidence="9" key="2">
    <citation type="submission" date="2015-03" db="UniProtKB">
        <authorList>
            <consortium name="EnsemblPlants"/>
        </authorList>
    </citation>
    <scope>IDENTIFICATION</scope>
</reference>
<keyword evidence="5" id="KW-0472">Membrane</keyword>
<dbReference type="GO" id="GO:0008289">
    <property type="term" value="F:lipid binding"/>
    <property type="evidence" value="ECO:0007669"/>
    <property type="project" value="UniProtKB-KW"/>
</dbReference>
<reference evidence="9" key="1">
    <citation type="journal article" date="2009" name="Rice">
        <title>De Novo Next Generation Sequencing of Plant Genomes.</title>
        <authorList>
            <person name="Rounsley S."/>
            <person name="Marri P.R."/>
            <person name="Yu Y."/>
            <person name="He R."/>
            <person name="Sisneros N."/>
            <person name="Goicoechea J.L."/>
            <person name="Lee S.J."/>
            <person name="Angelova A."/>
            <person name="Kudrna D."/>
            <person name="Luo M."/>
            <person name="Affourtit J."/>
            <person name="Desany B."/>
            <person name="Knight J."/>
            <person name="Niazi F."/>
            <person name="Egholm M."/>
            <person name="Wing R.A."/>
        </authorList>
    </citation>
    <scope>NUCLEOTIDE SEQUENCE [LARGE SCALE GENOMIC DNA]</scope>
    <source>
        <strain evidence="9">cv. IRGC 105608</strain>
    </source>
</reference>
<accession>A0A0D3EJ69</accession>
<dbReference type="Gene3D" id="2.60.40.150">
    <property type="entry name" value="C2 domain"/>
    <property type="match status" value="3"/>
</dbReference>
<dbReference type="GO" id="GO:0016020">
    <property type="term" value="C:membrane"/>
    <property type="evidence" value="ECO:0007669"/>
    <property type="project" value="UniProtKB-SubCell"/>
</dbReference>
<dbReference type="PANTHER" id="PTHR47264">
    <property type="entry name" value="OS01G0128800 PROTEIN"/>
    <property type="match status" value="1"/>
</dbReference>
<evidence type="ECO:0000313" key="9">
    <source>
        <dbReference type="EnsemblPlants" id="OBART01G01900.1"/>
    </source>
</evidence>
<evidence type="ECO:0000256" key="5">
    <source>
        <dbReference type="ARBA" id="ARBA00023136"/>
    </source>
</evidence>
<dbReference type="CDD" id="cd00030">
    <property type="entry name" value="C2"/>
    <property type="match status" value="2"/>
</dbReference>
<proteinExistence type="predicted"/>
<dbReference type="InterPro" id="IPR031468">
    <property type="entry name" value="SMP_LBD"/>
</dbReference>
<dbReference type="SUPFAM" id="SSF49562">
    <property type="entry name" value="C2 domain (Calcium/lipid-binding domain, CaLB)"/>
    <property type="match status" value="3"/>
</dbReference>
<dbReference type="AlphaFoldDB" id="A0A0D3EJ69"/>
<dbReference type="CDD" id="cd21669">
    <property type="entry name" value="SMP_SF"/>
    <property type="match status" value="1"/>
</dbReference>
<feature type="domain" description="C2" evidence="7">
    <location>
        <begin position="518"/>
        <end position="633"/>
    </location>
</feature>
<evidence type="ECO:0000256" key="4">
    <source>
        <dbReference type="ARBA" id="ARBA00023121"/>
    </source>
</evidence>
<protein>
    <recommendedName>
        <fullName evidence="11">C2 domain-containing protein</fullName>
    </recommendedName>
</protein>
<evidence type="ECO:0000256" key="6">
    <source>
        <dbReference type="SAM" id="Coils"/>
    </source>
</evidence>
<dbReference type="InterPro" id="IPR035892">
    <property type="entry name" value="C2_domain_sf"/>
</dbReference>
<keyword evidence="2" id="KW-0813">Transport</keyword>
<feature type="domain" description="SMP-LTD" evidence="8">
    <location>
        <begin position="149"/>
        <end position="335"/>
    </location>
</feature>
<dbReference type="Proteomes" id="UP000026960">
    <property type="component" value="Chromosome 1"/>
</dbReference>
<evidence type="ECO:0000256" key="1">
    <source>
        <dbReference type="ARBA" id="ARBA00004370"/>
    </source>
</evidence>
<dbReference type="STRING" id="65489.A0A0D3EJ69"/>
<comment type="subcellular location">
    <subcellularLocation>
        <location evidence="1">Membrane</location>
    </subcellularLocation>
</comment>
<dbReference type="Gramene" id="OBART01G01900.1">
    <property type="protein sequence ID" value="OBART01G01900.1"/>
    <property type="gene ID" value="OBART01G01900"/>
</dbReference>
<dbReference type="PaxDb" id="65489-OBART01G01900.1"/>
<keyword evidence="6" id="KW-0175">Coiled coil</keyword>
<evidence type="ECO:0000259" key="8">
    <source>
        <dbReference type="PROSITE" id="PS51847"/>
    </source>
</evidence>
<dbReference type="EnsemblPlants" id="OBART01G01900.1">
    <property type="protein sequence ID" value="OBART01G01900.1"/>
    <property type="gene ID" value="OBART01G01900"/>
</dbReference>
<evidence type="ECO:0000259" key="7">
    <source>
        <dbReference type="PROSITE" id="PS50004"/>
    </source>
</evidence>
<organism evidence="9">
    <name type="scientific">Oryza barthii</name>
    <dbReference type="NCBI Taxonomy" id="65489"/>
    <lineage>
        <taxon>Eukaryota</taxon>
        <taxon>Viridiplantae</taxon>
        <taxon>Streptophyta</taxon>
        <taxon>Embryophyta</taxon>
        <taxon>Tracheophyta</taxon>
        <taxon>Spermatophyta</taxon>
        <taxon>Magnoliopsida</taxon>
        <taxon>Liliopsida</taxon>
        <taxon>Poales</taxon>
        <taxon>Poaceae</taxon>
        <taxon>BOP clade</taxon>
        <taxon>Oryzoideae</taxon>
        <taxon>Oryzeae</taxon>
        <taxon>Oryzinae</taxon>
        <taxon>Oryza</taxon>
    </lineage>
</organism>
<feature type="coiled-coil region" evidence="6">
    <location>
        <begin position="835"/>
        <end position="866"/>
    </location>
</feature>
<feature type="domain" description="C2" evidence="7">
    <location>
        <begin position="326"/>
        <end position="463"/>
    </location>
</feature>
<sequence>MEVDRYPIPTVQKGPVTGTREAVETKAKKNNKRYLHQALCGIREESFAEFTEQQGGEMAKKKLKKLHAKDALEFFNQVMVEQPLLPFLVPLVLFAWFVERWVVPFSNWVPLLAAVWATIQYGRFKRRSAIEDLNKRWKHLILNTTPTTPIEPCEWLNKLLVEVWPNYMEPKLSKKFQSTVEKRLKHRKPKLIDKIELQEFSLGCCPPTLGEHGMRWMTSGDQKVMRLGFDWDSNEMSVMFLAKLAKPLIGAARIVINSIHIKGDLLLLPILDGEAILYSFESTPEVRIGVAFGSGGSQAVPGMELPGVSTWLVKLLTETIVKTMVEPRRLCFSLPPVDLRKRAVGGVLSVTVVSASNVGRNTTNEIGIRQSSSGGSTSGIADNKVSQTFIEVEVGSLVRKTSTSKGPNPAWNSTFNLVLHGETGVVKFNLYELDSGGVKVTYLTSCEIKVKYVLDDSTIFWAIGHNSGAVAKRTELCGQEVGMVVPFEDIRGELTVTLVLKEWQFSDGSVTLSNSLSNGSHSSFDVSPKLQSRTGRKLRVAVVEGKALAVNGKSGKCDPYVKVQYGKALYKTKTLSHTTRPVWNDKFEFDEITGGEYLKIKCYSADTFGDESIGSARVNLEGLLDGDSREVWVPLEKVDSGEIRLQIEPIKSDFNGILKTSSGRVEATWIELVIIEARDLIAADLRGTSDPYVRVHYGSKKKRTKVVYKTLSPDWNQTFEFPETGEPLILHVKDHNAVLPTASIGQCTVEYSMLPPNQPAVKWIPLQGVKSGEVHVKITRKVPHLEKKTSFQTDASSLGKGHKISSQMRDSLKKFTGLVDEGGDTEAMSLALTEIESIQDEQDMYIQQLEREKAALLRKIQELGSEIVRTSSGPARMPY</sequence>
<dbReference type="HOGENOM" id="CLU_021189_0_0_1"/>
<keyword evidence="10" id="KW-1185">Reference proteome</keyword>
<dbReference type="GO" id="GO:0006869">
    <property type="term" value="P:lipid transport"/>
    <property type="evidence" value="ECO:0007669"/>
    <property type="project" value="UniProtKB-KW"/>
</dbReference>
<feature type="domain" description="C2" evidence="7">
    <location>
        <begin position="639"/>
        <end position="764"/>
    </location>
</feature>
<evidence type="ECO:0000313" key="10">
    <source>
        <dbReference type="Proteomes" id="UP000026960"/>
    </source>
</evidence>
<evidence type="ECO:0000256" key="2">
    <source>
        <dbReference type="ARBA" id="ARBA00022448"/>
    </source>
</evidence>